<feature type="transmembrane region" description="Helical" evidence="6">
    <location>
        <begin position="12"/>
        <end position="29"/>
    </location>
</feature>
<feature type="transmembrane region" description="Helical" evidence="6">
    <location>
        <begin position="290"/>
        <end position="317"/>
    </location>
</feature>
<dbReference type="Pfam" id="PF00482">
    <property type="entry name" value="T2SSF"/>
    <property type="match status" value="1"/>
</dbReference>
<feature type="transmembrane region" description="Helical" evidence="6">
    <location>
        <begin position="147"/>
        <end position="166"/>
    </location>
</feature>
<dbReference type="InterPro" id="IPR018076">
    <property type="entry name" value="T2SS_GspF_dom"/>
</dbReference>
<evidence type="ECO:0000256" key="1">
    <source>
        <dbReference type="ARBA" id="ARBA00004651"/>
    </source>
</evidence>
<reference evidence="8" key="1">
    <citation type="submission" date="2022-06" db="EMBL/GenBank/DDBJ databases">
        <title>Sneathiella actinostolidae sp. nov., isolated from a sea anemonein the Western Pacific Ocean.</title>
        <authorList>
            <person name="Wei M.J."/>
        </authorList>
    </citation>
    <scope>NUCLEOTIDE SEQUENCE</scope>
    <source>
        <strain evidence="8">PHK-P5</strain>
    </source>
</reference>
<proteinExistence type="predicted"/>
<organism evidence="8 9">
    <name type="scientific">Sneathiella marina</name>
    <dbReference type="NCBI Taxonomy" id="2950108"/>
    <lineage>
        <taxon>Bacteria</taxon>
        <taxon>Pseudomonadati</taxon>
        <taxon>Pseudomonadota</taxon>
        <taxon>Alphaproteobacteria</taxon>
        <taxon>Sneathiellales</taxon>
        <taxon>Sneathiellaceae</taxon>
        <taxon>Sneathiella</taxon>
    </lineage>
</organism>
<keyword evidence="5 6" id="KW-0472">Membrane</keyword>
<comment type="subcellular location">
    <subcellularLocation>
        <location evidence="1">Cell membrane</location>
        <topology evidence="1">Multi-pass membrane protein</topology>
    </subcellularLocation>
</comment>
<evidence type="ECO:0000313" key="8">
    <source>
        <dbReference type="EMBL" id="USG63041.1"/>
    </source>
</evidence>
<evidence type="ECO:0000256" key="4">
    <source>
        <dbReference type="ARBA" id="ARBA00022989"/>
    </source>
</evidence>
<gene>
    <name evidence="8" type="ORF">NBZ79_08620</name>
</gene>
<protein>
    <submittedName>
        <fullName evidence="8">Type II secretion system F family protein</fullName>
    </submittedName>
</protein>
<feature type="domain" description="Type II secretion system protein GspF" evidence="7">
    <location>
        <begin position="181"/>
        <end position="306"/>
    </location>
</feature>
<keyword evidence="9" id="KW-1185">Reference proteome</keyword>
<dbReference type="EMBL" id="CP098747">
    <property type="protein sequence ID" value="USG63041.1"/>
    <property type="molecule type" value="Genomic_DNA"/>
</dbReference>
<evidence type="ECO:0000313" key="9">
    <source>
        <dbReference type="Proteomes" id="UP001056291"/>
    </source>
</evidence>
<feature type="transmembrane region" description="Helical" evidence="6">
    <location>
        <begin position="100"/>
        <end position="127"/>
    </location>
</feature>
<keyword evidence="2" id="KW-1003">Cell membrane</keyword>
<accession>A0ABY4WEH7</accession>
<evidence type="ECO:0000256" key="3">
    <source>
        <dbReference type="ARBA" id="ARBA00022692"/>
    </source>
</evidence>
<dbReference type="Proteomes" id="UP001056291">
    <property type="component" value="Chromosome"/>
</dbReference>
<evidence type="ECO:0000256" key="5">
    <source>
        <dbReference type="ARBA" id="ARBA00023136"/>
    </source>
</evidence>
<keyword evidence="4 6" id="KW-1133">Transmembrane helix</keyword>
<name>A0ABY4WEH7_9PROT</name>
<evidence type="ECO:0000259" key="7">
    <source>
        <dbReference type="Pfam" id="PF00482"/>
    </source>
</evidence>
<keyword evidence="3 6" id="KW-0812">Transmembrane</keyword>
<evidence type="ECO:0000256" key="6">
    <source>
        <dbReference type="SAM" id="Phobius"/>
    </source>
</evidence>
<dbReference type="RefSeq" id="WP_251937520.1">
    <property type="nucleotide sequence ID" value="NZ_CP098747.1"/>
</dbReference>
<dbReference type="PANTHER" id="PTHR35007">
    <property type="entry name" value="INTEGRAL MEMBRANE PROTEIN-RELATED"/>
    <property type="match status" value="1"/>
</dbReference>
<evidence type="ECO:0000256" key="2">
    <source>
        <dbReference type="ARBA" id="ARBA00022475"/>
    </source>
</evidence>
<sequence>MTWAPDFPAYVFPIFSCFLFIFGIILLWADHRQRKYLYLDTRLAYYIQTEGQFNAAGKSHMPDLLSANQAQFPTSVSQQGRFFRRFYSGREYLERQMAQAGFTGSSAISLFYTCMILTGMAGGILALNLKIGLRLLNTGTGAIFFDVVFYASTFSIIPVLILRLLVRKRREELEMHVPDLIDLLVLCVGTGLTLEASLRKVAEVMGTLSPVLSKEMKTMLNELKVLPDKSSAFINLQNRTSSDGLKYLFMALYQSEIYGTSVAIALRSVAADNRKRRMISVETTAARLPVLLSLPLMIFILPPVIALSAGPGFILMLRVIGN</sequence>
<dbReference type="PANTHER" id="PTHR35007:SF2">
    <property type="entry name" value="PILUS ASSEMBLE PROTEIN"/>
    <property type="match status" value="1"/>
</dbReference>